<evidence type="ECO:0000313" key="2">
    <source>
        <dbReference type="EnsemblPlants" id="KRH61436"/>
    </source>
</evidence>
<dbReference type="EnsemblPlants" id="KRH61436">
    <property type="protein sequence ID" value="KRH61436"/>
    <property type="gene ID" value="GLYMA_04G046900"/>
</dbReference>
<protein>
    <submittedName>
        <fullName evidence="1 2">Uncharacterized protein</fullName>
    </submittedName>
</protein>
<dbReference type="Gramene" id="KRH61436">
    <property type="protein sequence ID" value="KRH61436"/>
    <property type="gene ID" value="GLYMA_04G046900"/>
</dbReference>
<evidence type="ECO:0000313" key="1">
    <source>
        <dbReference type="EMBL" id="KRH61436.1"/>
    </source>
</evidence>
<accession>A0A0R0K3X4</accession>
<organism evidence="1">
    <name type="scientific">Glycine max</name>
    <name type="common">Soybean</name>
    <name type="synonym">Glycine hispida</name>
    <dbReference type="NCBI Taxonomy" id="3847"/>
    <lineage>
        <taxon>Eukaryota</taxon>
        <taxon>Viridiplantae</taxon>
        <taxon>Streptophyta</taxon>
        <taxon>Embryophyta</taxon>
        <taxon>Tracheophyta</taxon>
        <taxon>Spermatophyta</taxon>
        <taxon>Magnoliopsida</taxon>
        <taxon>eudicotyledons</taxon>
        <taxon>Gunneridae</taxon>
        <taxon>Pentapetalae</taxon>
        <taxon>rosids</taxon>
        <taxon>fabids</taxon>
        <taxon>Fabales</taxon>
        <taxon>Fabaceae</taxon>
        <taxon>Papilionoideae</taxon>
        <taxon>50 kb inversion clade</taxon>
        <taxon>NPAAA clade</taxon>
        <taxon>indigoferoid/millettioid clade</taxon>
        <taxon>Phaseoleae</taxon>
        <taxon>Glycine</taxon>
        <taxon>Glycine subgen. Soja</taxon>
    </lineage>
</organism>
<keyword evidence="3" id="KW-1185">Reference proteome</keyword>
<sequence length="68" mass="7382">MKGSETIGGAKDVALVHLATVEHVSYMNFFISSEVKLCSSPEHIIVSGLTCLYPSIVTTKVKVKCKRV</sequence>
<evidence type="ECO:0000313" key="3">
    <source>
        <dbReference type="Proteomes" id="UP000008827"/>
    </source>
</evidence>
<name>A0A0R0K3X4_SOYBN</name>
<dbReference type="InParanoid" id="A0A0R0K3X4"/>
<reference evidence="1 2" key="1">
    <citation type="journal article" date="2010" name="Nature">
        <title>Genome sequence of the palaeopolyploid soybean.</title>
        <authorList>
            <person name="Schmutz J."/>
            <person name="Cannon S.B."/>
            <person name="Schlueter J."/>
            <person name="Ma J."/>
            <person name="Mitros T."/>
            <person name="Nelson W."/>
            <person name="Hyten D.L."/>
            <person name="Song Q."/>
            <person name="Thelen J.J."/>
            <person name="Cheng J."/>
            <person name="Xu D."/>
            <person name="Hellsten U."/>
            <person name="May G.D."/>
            <person name="Yu Y."/>
            <person name="Sakurai T."/>
            <person name="Umezawa T."/>
            <person name="Bhattacharyya M.K."/>
            <person name="Sandhu D."/>
            <person name="Valliyodan B."/>
            <person name="Lindquist E."/>
            <person name="Peto M."/>
            <person name="Grant D."/>
            <person name="Shu S."/>
            <person name="Goodstein D."/>
            <person name="Barry K."/>
            <person name="Futrell-Griggs M."/>
            <person name="Abernathy B."/>
            <person name="Du J."/>
            <person name="Tian Z."/>
            <person name="Zhu L."/>
            <person name="Gill N."/>
            <person name="Joshi T."/>
            <person name="Libault M."/>
            <person name="Sethuraman A."/>
            <person name="Zhang X.-C."/>
            <person name="Shinozaki K."/>
            <person name="Nguyen H.T."/>
            <person name="Wing R.A."/>
            <person name="Cregan P."/>
            <person name="Specht J."/>
            <person name="Grimwood J."/>
            <person name="Rokhsar D."/>
            <person name="Stacey G."/>
            <person name="Shoemaker R.C."/>
            <person name="Jackson S.A."/>
        </authorList>
    </citation>
    <scope>NUCLEOTIDE SEQUENCE [LARGE SCALE GENOMIC DNA]</scope>
    <source>
        <strain evidence="2">cv. Williams 82</strain>
        <tissue evidence="1">Callus</tissue>
    </source>
</reference>
<reference evidence="2" key="2">
    <citation type="submission" date="2018-02" db="UniProtKB">
        <authorList>
            <consortium name="EnsemblPlants"/>
        </authorList>
    </citation>
    <scope>IDENTIFICATION</scope>
    <source>
        <strain evidence="2">Williams 82</strain>
    </source>
</reference>
<dbReference type="Proteomes" id="UP000008827">
    <property type="component" value="Chromosome 4"/>
</dbReference>
<reference evidence="1" key="3">
    <citation type="submission" date="2018-07" db="EMBL/GenBank/DDBJ databases">
        <title>WGS assembly of Glycine max.</title>
        <authorList>
            <person name="Schmutz J."/>
            <person name="Cannon S."/>
            <person name="Schlueter J."/>
            <person name="Ma J."/>
            <person name="Mitros T."/>
            <person name="Nelson W."/>
            <person name="Hyten D."/>
            <person name="Song Q."/>
            <person name="Thelen J."/>
            <person name="Cheng J."/>
            <person name="Xu D."/>
            <person name="Hellsten U."/>
            <person name="May G."/>
            <person name="Yu Y."/>
            <person name="Sakurai T."/>
            <person name="Umezawa T."/>
            <person name="Bhattacharyya M."/>
            <person name="Sandhu D."/>
            <person name="Valliyodan B."/>
            <person name="Lindquist E."/>
            <person name="Peto M."/>
            <person name="Grant D."/>
            <person name="Shu S."/>
            <person name="Goodstein D."/>
            <person name="Barry K."/>
            <person name="Futrell-Griggs M."/>
            <person name="Abernathy B."/>
            <person name="Du J."/>
            <person name="Tian Z."/>
            <person name="Zhu L."/>
            <person name="Gill N."/>
            <person name="Joshi T."/>
            <person name="Libault M."/>
            <person name="Sethuraman A."/>
            <person name="Zhang X."/>
            <person name="Shinozaki K."/>
            <person name="Nguyen H."/>
            <person name="Wing R."/>
            <person name="Cregan P."/>
            <person name="Specht J."/>
            <person name="Grimwood J."/>
            <person name="Rokhsar D."/>
            <person name="Stacey G."/>
            <person name="Shoemaker R."/>
            <person name="Jackson S."/>
        </authorList>
    </citation>
    <scope>NUCLEOTIDE SEQUENCE</scope>
    <source>
        <tissue evidence="1">Callus</tissue>
    </source>
</reference>
<dbReference type="EMBL" id="CM000837">
    <property type="protein sequence ID" value="KRH61436.1"/>
    <property type="molecule type" value="Genomic_DNA"/>
</dbReference>
<proteinExistence type="predicted"/>
<gene>
    <name evidence="1" type="ORF">GLYMA_04G046900</name>
</gene>
<dbReference type="AlphaFoldDB" id="A0A0R0K3X4"/>